<evidence type="ECO:0000313" key="2">
    <source>
        <dbReference type="EMBL" id="CAD6186180.1"/>
    </source>
</evidence>
<gene>
    <name evidence="2" type="ORF">CAUJ_LOCUS2099</name>
</gene>
<keyword evidence="3" id="KW-1185">Reference proteome</keyword>
<feature type="transmembrane region" description="Helical" evidence="1">
    <location>
        <begin position="148"/>
        <end position="169"/>
    </location>
</feature>
<name>A0A8S1GYJ6_9PELO</name>
<feature type="transmembrane region" description="Helical" evidence="1">
    <location>
        <begin position="12"/>
        <end position="30"/>
    </location>
</feature>
<protein>
    <submittedName>
        <fullName evidence="2">Uncharacterized protein</fullName>
    </submittedName>
</protein>
<feature type="transmembrane region" description="Helical" evidence="1">
    <location>
        <begin position="82"/>
        <end position="102"/>
    </location>
</feature>
<evidence type="ECO:0000313" key="3">
    <source>
        <dbReference type="Proteomes" id="UP000835052"/>
    </source>
</evidence>
<keyword evidence="1" id="KW-0472">Membrane</keyword>
<keyword evidence="1" id="KW-0812">Transmembrane</keyword>
<feature type="transmembrane region" description="Helical" evidence="1">
    <location>
        <begin position="190"/>
        <end position="210"/>
    </location>
</feature>
<proteinExistence type="predicted"/>
<dbReference type="Proteomes" id="UP000835052">
    <property type="component" value="Unassembled WGS sequence"/>
</dbReference>
<comment type="caution">
    <text evidence="2">The sequence shown here is derived from an EMBL/GenBank/DDBJ whole genome shotgun (WGS) entry which is preliminary data.</text>
</comment>
<sequence length="294" mass="33367">MGEVVENLSLRLLFVFLITDLILCFYIIIWPKRLLRGDRAPFLAFQIIAMFGTFVSMVYCFYFDRYKIMIFGAVVQTYCKPLLLAFYDVMVLVTLHVSVNCFRRYRTLLDPNDVIRDYNRHLICIYVVLLGLLIPDAFQTGFASSAFMGVHLSVDVGLFGLLTFVVFKIQSIIRQTPEREDRSVIITNTQLGLAQVFAPMTSLFLANFSYHLNTLFYPNDGLFTTTMVFYVLFPMVKSISIRVCRIGRHPGIKPVGFIPGSAAAPVIVAQPFPSVQPPNQMANLPPYPGFVPQK</sequence>
<evidence type="ECO:0000256" key="1">
    <source>
        <dbReference type="SAM" id="Phobius"/>
    </source>
</evidence>
<accession>A0A8S1GYJ6</accession>
<keyword evidence="1" id="KW-1133">Transmembrane helix</keyword>
<reference evidence="2" key="1">
    <citation type="submission" date="2020-10" db="EMBL/GenBank/DDBJ databases">
        <authorList>
            <person name="Kikuchi T."/>
        </authorList>
    </citation>
    <scope>NUCLEOTIDE SEQUENCE</scope>
    <source>
        <strain evidence="2">NKZ352</strain>
    </source>
</reference>
<dbReference type="AlphaFoldDB" id="A0A8S1GYJ6"/>
<organism evidence="2 3">
    <name type="scientific">Caenorhabditis auriculariae</name>
    <dbReference type="NCBI Taxonomy" id="2777116"/>
    <lineage>
        <taxon>Eukaryota</taxon>
        <taxon>Metazoa</taxon>
        <taxon>Ecdysozoa</taxon>
        <taxon>Nematoda</taxon>
        <taxon>Chromadorea</taxon>
        <taxon>Rhabditida</taxon>
        <taxon>Rhabditina</taxon>
        <taxon>Rhabditomorpha</taxon>
        <taxon>Rhabditoidea</taxon>
        <taxon>Rhabditidae</taxon>
        <taxon>Peloderinae</taxon>
        <taxon>Caenorhabditis</taxon>
    </lineage>
</organism>
<feature type="transmembrane region" description="Helical" evidence="1">
    <location>
        <begin position="222"/>
        <end position="244"/>
    </location>
</feature>
<dbReference type="EMBL" id="CAJGYM010000004">
    <property type="protein sequence ID" value="CAD6186180.1"/>
    <property type="molecule type" value="Genomic_DNA"/>
</dbReference>
<feature type="transmembrane region" description="Helical" evidence="1">
    <location>
        <begin position="42"/>
        <end position="62"/>
    </location>
</feature>
<feature type="transmembrane region" description="Helical" evidence="1">
    <location>
        <begin position="123"/>
        <end position="142"/>
    </location>
</feature>